<reference evidence="1" key="2">
    <citation type="journal article" date="2015" name="Data Brief">
        <title>Shoot transcriptome of the giant reed, Arundo donax.</title>
        <authorList>
            <person name="Barrero R.A."/>
            <person name="Guerrero F.D."/>
            <person name="Moolhuijzen P."/>
            <person name="Goolsby J.A."/>
            <person name="Tidwell J."/>
            <person name="Bellgard S.E."/>
            <person name="Bellgard M.I."/>
        </authorList>
    </citation>
    <scope>NUCLEOTIDE SEQUENCE</scope>
    <source>
        <tissue evidence="1">Shoot tissue taken approximately 20 cm above the soil surface</tissue>
    </source>
</reference>
<evidence type="ECO:0000313" key="1">
    <source>
        <dbReference type="EMBL" id="JAD67614.1"/>
    </source>
</evidence>
<protein>
    <submittedName>
        <fullName evidence="1">Uncharacterized protein</fullName>
    </submittedName>
</protein>
<proteinExistence type="predicted"/>
<dbReference type="EMBL" id="GBRH01230281">
    <property type="protein sequence ID" value="JAD67614.1"/>
    <property type="molecule type" value="Transcribed_RNA"/>
</dbReference>
<accession>A0A0A9BUD6</accession>
<dbReference type="AlphaFoldDB" id="A0A0A9BUD6"/>
<name>A0A0A9BUD6_ARUDO</name>
<sequence length="56" mass="6395">MGSEDVRRQVSNPWSLPLVSFPLSLSYSAVIKFESRSRRTCYLELISIIIYCLVLG</sequence>
<organism evidence="1">
    <name type="scientific">Arundo donax</name>
    <name type="common">Giant reed</name>
    <name type="synonym">Donax arundinaceus</name>
    <dbReference type="NCBI Taxonomy" id="35708"/>
    <lineage>
        <taxon>Eukaryota</taxon>
        <taxon>Viridiplantae</taxon>
        <taxon>Streptophyta</taxon>
        <taxon>Embryophyta</taxon>
        <taxon>Tracheophyta</taxon>
        <taxon>Spermatophyta</taxon>
        <taxon>Magnoliopsida</taxon>
        <taxon>Liliopsida</taxon>
        <taxon>Poales</taxon>
        <taxon>Poaceae</taxon>
        <taxon>PACMAD clade</taxon>
        <taxon>Arundinoideae</taxon>
        <taxon>Arundineae</taxon>
        <taxon>Arundo</taxon>
    </lineage>
</organism>
<reference evidence="1" key="1">
    <citation type="submission" date="2014-09" db="EMBL/GenBank/DDBJ databases">
        <authorList>
            <person name="Magalhaes I.L.F."/>
            <person name="Oliveira U."/>
            <person name="Santos F.R."/>
            <person name="Vidigal T.H.D.A."/>
            <person name="Brescovit A.D."/>
            <person name="Santos A.J."/>
        </authorList>
    </citation>
    <scope>NUCLEOTIDE SEQUENCE</scope>
    <source>
        <tissue evidence="1">Shoot tissue taken approximately 20 cm above the soil surface</tissue>
    </source>
</reference>